<feature type="transmembrane region" description="Helical" evidence="12">
    <location>
        <begin position="239"/>
        <end position="262"/>
    </location>
</feature>
<comment type="caution">
    <text evidence="13">The sequence shown here is derived from an EMBL/GenBank/DDBJ whole genome shotgun (WGS) entry which is preliminary data.</text>
</comment>
<evidence type="ECO:0000256" key="10">
    <source>
        <dbReference type="ARBA" id="ARBA00023065"/>
    </source>
</evidence>
<comment type="similarity">
    <text evidence="2">Belongs to the TrkH potassium transport family.</text>
</comment>
<evidence type="ECO:0000256" key="5">
    <source>
        <dbReference type="ARBA" id="ARBA00022519"/>
    </source>
</evidence>
<feature type="transmembrane region" description="Helical" evidence="12">
    <location>
        <begin position="336"/>
        <end position="358"/>
    </location>
</feature>
<keyword evidence="6" id="KW-0633">Potassium transport</keyword>
<dbReference type="GO" id="GO:0015379">
    <property type="term" value="F:potassium:chloride symporter activity"/>
    <property type="evidence" value="ECO:0007669"/>
    <property type="project" value="InterPro"/>
</dbReference>
<evidence type="ECO:0000256" key="9">
    <source>
        <dbReference type="ARBA" id="ARBA00022989"/>
    </source>
</evidence>
<dbReference type="PIRSF" id="PIRSF006247">
    <property type="entry name" value="TrkH"/>
    <property type="match status" value="1"/>
</dbReference>
<evidence type="ECO:0000256" key="12">
    <source>
        <dbReference type="SAM" id="Phobius"/>
    </source>
</evidence>
<dbReference type="InterPro" id="IPR004772">
    <property type="entry name" value="TrkH"/>
</dbReference>
<accession>A0A644W6X2</accession>
<sequence length="489" mass="54530">MFRDFNHKLIFRIVGGLLLFEGVFLLSAVLVAKIYKEEIISYFWITSAIAVSLGLLFYFIGRHASPMIGKREGSIIVTSIWLVFSFIGLLPYWLSGSIPSFTDAFFETMSGFTTTGASILNNIESLPNSLLYWRSLTQWIGGLGIIVISIALLPIFGFSTVQLFSAEATGPTKDKIHPKMSETAKRLLAIYIVLTVIETLLLVIAGMGWFDAVNHSFTTMATGGFSTKQANIGYWTSPAIQYIIIFFMFIAGVNFSLFYFMIKGKVNKIKENEELRFFFIITLVSTFLVGISIVDLSNIQSLQSLEVIFRESLFNVVSLMTTTGFVTIDYMLFKPVVWIILLIVMLIGASAGSTAGGMKLVRVLLAVKYAYYEFKRIIHPNAVFPVKYNGLIVRDEIITRVLAFIMLYIVLIIIGTIVLAFSGMGFMESISGMITCISDVGPGLGSIGPVTNFASIPDFSKWFLSFVMLIGRLEVFTVLIIFTPIFWKK</sequence>
<keyword evidence="4" id="KW-1003">Cell membrane</keyword>
<evidence type="ECO:0000256" key="4">
    <source>
        <dbReference type="ARBA" id="ARBA00022475"/>
    </source>
</evidence>
<keyword evidence="11 12" id="KW-0472">Membrane</keyword>
<keyword evidence="5" id="KW-0997">Cell inner membrane</keyword>
<dbReference type="Pfam" id="PF02386">
    <property type="entry name" value="TrkH"/>
    <property type="match status" value="1"/>
</dbReference>
<dbReference type="AlphaFoldDB" id="A0A644W6X2"/>
<evidence type="ECO:0000256" key="6">
    <source>
        <dbReference type="ARBA" id="ARBA00022538"/>
    </source>
</evidence>
<evidence type="ECO:0000256" key="8">
    <source>
        <dbReference type="ARBA" id="ARBA00022958"/>
    </source>
</evidence>
<reference evidence="13" key="1">
    <citation type="submission" date="2019-08" db="EMBL/GenBank/DDBJ databases">
        <authorList>
            <person name="Kucharzyk K."/>
            <person name="Murdoch R.W."/>
            <person name="Higgins S."/>
            <person name="Loffler F."/>
        </authorList>
    </citation>
    <scope>NUCLEOTIDE SEQUENCE</scope>
</reference>
<comment type="subcellular location">
    <subcellularLocation>
        <location evidence="1">Cell inner membrane</location>
        <topology evidence="1">Multi-pass membrane protein</topology>
    </subcellularLocation>
</comment>
<evidence type="ECO:0000256" key="7">
    <source>
        <dbReference type="ARBA" id="ARBA00022692"/>
    </source>
</evidence>
<feature type="transmembrane region" description="Helical" evidence="12">
    <location>
        <begin position="73"/>
        <end position="94"/>
    </location>
</feature>
<evidence type="ECO:0000256" key="3">
    <source>
        <dbReference type="ARBA" id="ARBA00022448"/>
    </source>
</evidence>
<feature type="transmembrane region" description="Helical" evidence="12">
    <location>
        <begin position="401"/>
        <end position="421"/>
    </location>
</feature>
<evidence type="ECO:0000256" key="11">
    <source>
        <dbReference type="ARBA" id="ARBA00023136"/>
    </source>
</evidence>
<evidence type="ECO:0000256" key="2">
    <source>
        <dbReference type="ARBA" id="ARBA00009137"/>
    </source>
</evidence>
<feature type="transmembrane region" description="Helical" evidence="12">
    <location>
        <begin position="187"/>
        <end position="210"/>
    </location>
</feature>
<dbReference type="GO" id="GO:0005886">
    <property type="term" value="C:plasma membrane"/>
    <property type="evidence" value="ECO:0007669"/>
    <property type="project" value="UniProtKB-SubCell"/>
</dbReference>
<dbReference type="EMBL" id="VSSQ01000671">
    <property type="protein sequence ID" value="MPL99525.1"/>
    <property type="molecule type" value="Genomic_DNA"/>
</dbReference>
<evidence type="ECO:0000256" key="1">
    <source>
        <dbReference type="ARBA" id="ARBA00004429"/>
    </source>
</evidence>
<feature type="transmembrane region" description="Helical" evidence="12">
    <location>
        <begin position="41"/>
        <end position="61"/>
    </location>
</feature>
<evidence type="ECO:0000313" key="13">
    <source>
        <dbReference type="EMBL" id="MPL99525.1"/>
    </source>
</evidence>
<keyword evidence="10" id="KW-0406">Ion transport</keyword>
<keyword evidence="7 12" id="KW-0812">Transmembrane</keyword>
<dbReference type="PANTHER" id="PTHR32024:SF2">
    <property type="entry name" value="TRK SYSTEM POTASSIUM UPTAKE PROTEIN TRKG-RELATED"/>
    <property type="match status" value="1"/>
</dbReference>
<name>A0A644W6X2_9ZZZZ</name>
<organism evidence="13">
    <name type="scientific">bioreactor metagenome</name>
    <dbReference type="NCBI Taxonomy" id="1076179"/>
    <lineage>
        <taxon>unclassified sequences</taxon>
        <taxon>metagenomes</taxon>
        <taxon>ecological metagenomes</taxon>
    </lineage>
</organism>
<feature type="transmembrane region" description="Helical" evidence="12">
    <location>
        <begin position="139"/>
        <end position="166"/>
    </location>
</feature>
<feature type="transmembrane region" description="Helical" evidence="12">
    <location>
        <begin position="9"/>
        <end position="35"/>
    </location>
</feature>
<proteinExistence type="inferred from homology"/>
<dbReference type="InterPro" id="IPR003445">
    <property type="entry name" value="Cat_transpt"/>
</dbReference>
<keyword evidence="3" id="KW-0813">Transport</keyword>
<dbReference type="PANTHER" id="PTHR32024">
    <property type="entry name" value="TRK SYSTEM POTASSIUM UPTAKE PROTEIN TRKG-RELATED"/>
    <property type="match status" value="1"/>
</dbReference>
<keyword evidence="9 12" id="KW-1133">Transmembrane helix</keyword>
<protein>
    <submittedName>
        <fullName evidence="13">Trk system potassium uptake protein TrkH</fullName>
    </submittedName>
</protein>
<keyword evidence="8" id="KW-0630">Potassium</keyword>
<feature type="transmembrane region" description="Helical" evidence="12">
    <location>
        <begin position="274"/>
        <end position="294"/>
    </location>
</feature>
<feature type="transmembrane region" description="Helical" evidence="12">
    <location>
        <begin position="462"/>
        <end position="487"/>
    </location>
</feature>
<gene>
    <name evidence="13" type="primary">trkH_18</name>
    <name evidence="13" type="ORF">SDC9_45743</name>
</gene>